<keyword evidence="8" id="KW-1185">Reference proteome</keyword>
<accession>J4W4Q6</accession>
<dbReference type="InterPro" id="IPR023213">
    <property type="entry name" value="CAT-like_dom_sf"/>
</dbReference>
<reference evidence="7 8" key="1">
    <citation type="journal article" date="2012" name="Sci. Rep.">
        <title>Genomic perspectives on the evolution of fungal entomopathogenicity in Beauveria bassiana.</title>
        <authorList>
            <person name="Xiao G."/>
            <person name="Ying S.H."/>
            <person name="Zheng P."/>
            <person name="Wang Z.L."/>
            <person name="Zhang S."/>
            <person name="Xie X.Q."/>
            <person name="Shang Y."/>
            <person name="St Leger R.J."/>
            <person name="Zhao G.P."/>
            <person name="Wang C."/>
            <person name="Feng M.G."/>
        </authorList>
    </citation>
    <scope>NUCLEOTIDE SEQUENCE [LARGE SCALE GENOMIC DNA]</scope>
    <source>
        <strain evidence="7 8">ARSEF 2860</strain>
    </source>
</reference>
<dbReference type="GO" id="GO:0031956">
    <property type="term" value="F:medium-chain fatty acid-CoA ligase activity"/>
    <property type="evidence" value="ECO:0007669"/>
    <property type="project" value="TreeGrafter"/>
</dbReference>
<gene>
    <name evidence="7" type="ORF">BBA_05686</name>
</gene>
<dbReference type="HOGENOM" id="CLU_002959_0_0_1"/>
<dbReference type="InterPro" id="IPR045851">
    <property type="entry name" value="AMP-bd_C_sf"/>
</dbReference>
<feature type="compositionally biased region" description="Low complexity" evidence="5">
    <location>
        <begin position="1221"/>
        <end position="1256"/>
    </location>
</feature>
<organism evidence="7 8">
    <name type="scientific">Beauveria bassiana (strain ARSEF 2860)</name>
    <name type="common">White muscardine disease fungus</name>
    <name type="synonym">Tritirachium shiotae</name>
    <dbReference type="NCBI Taxonomy" id="655819"/>
    <lineage>
        <taxon>Eukaryota</taxon>
        <taxon>Fungi</taxon>
        <taxon>Dikarya</taxon>
        <taxon>Ascomycota</taxon>
        <taxon>Pezizomycotina</taxon>
        <taxon>Sordariomycetes</taxon>
        <taxon>Hypocreomycetidae</taxon>
        <taxon>Hypocreales</taxon>
        <taxon>Cordycipitaceae</taxon>
        <taxon>Beauveria</taxon>
    </lineage>
</organism>
<name>J4W4Q6_BEAB2</name>
<dbReference type="InterPro" id="IPR042099">
    <property type="entry name" value="ANL_N_sf"/>
</dbReference>
<dbReference type="InterPro" id="IPR000873">
    <property type="entry name" value="AMP-dep_synth/lig_dom"/>
</dbReference>
<evidence type="ECO:0000256" key="3">
    <source>
        <dbReference type="ARBA" id="ARBA00022553"/>
    </source>
</evidence>
<dbReference type="Gene3D" id="3.30.559.30">
    <property type="entry name" value="Nonribosomal peptide synthetase, condensation domain"/>
    <property type="match status" value="1"/>
</dbReference>
<comment type="similarity">
    <text evidence="1">Belongs to the ATP-dependent AMP-binding enzyme family.</text>
</comment>
<feature type="region of interest" description="Disordered" evidence="5">
    <location>
        <begin position="1208"/>
        <end position="1282"/>
    </location>
</feature>
<keyword evidence="3" id="KW-0597">Phosphoprotein</keyword>
<dbReference type="PANTHER" id="PTHR43201:SF5">
    <property type="entry name" value="MEDIUM-CHAIN ACYL-COA LIGASE ACSF2, MITOCHONDRIAL"/>
    <property type="match status" value="1"/>
</dbReference>
<dbReference type="CDD" id="cd04433">
    <property type="entry name" value="AFD_class_I"/>
    <property type="match status" value="1"/>
</dbReference>
<dbReference type="SUPFAM" id="SSF56801">
    <property type="entry name" value="Acetyl-CoA synthetase-like"/>
    <property type="match status" value="1"/>
</dbReference>
<evidence type="ECO:0000256" key="5">
    <source>
        <dbReference type="SAM" id="MobiDB-lite"/>
    </source>
</evidence>
<dbReference type="Gene3D" id="3.40.50.12780">
    <property type="entry name" value="N-terminal domain of ligase-like"/>
    <property type="match status" value="1"/>
</dbReference>
<dbReference type="SUPFAM" id="SSF52777">
    <property type="entry name" value="CoA-dependent acyltransferases"/>
    <property type="match status" value="2"/>
</dbReference>
<dbReference type="PROSITE" id="PS00455">
    <property type="entry name" value="AMP_BINDING"/>
    <property type="match status" value="1"/>
</dbReference>
<dbReference type="GO" id="GO:0006631">
    <property type="term" value="P:fatty acid metabolic process"/>
    <property type="evidence" value="ECO:0007669"/>
    <property type="project" value="TreeGrafter"/>
</dbReference>
<dbReference type="EMBL" id="JH725164">
    <property type="protein sequence ID" value="EJP65355.1"/>
    <property type="molecule type" value="Genomic_DNA"/>
</dbReference>
<evidence type="ECO:0000256" key="4">
    <source>
        <dbReference type="ARBA" id="ARBA00022598"/>
    </source>
</evidence>
<dbReference type="InterPro" id="IPR020845">
    <property type="entry name" value="AMP-binding_CS"/>
</dbReference>
<feature type="region of interest" description="Disordered" evidence="5">
    <location>
        <begin position="1299"/>
        <end position="1349"/>
    </location>
</feature>
<dbReference type="Gene3D" id="3.30.300.30">
    <property type="match status" value="1"/>
</dbReference>
<feature type="compositionally biased region" description="Pro residues" evidence="5">
    <location>
        <begin position="1309"/>
        <end position="1323"/>
    </location>
</feature>
<feature type="compositionally biased region" description="Basic and acidic residues" evidence="5">
    <location>
        <begin position="1338"/>
        <end position="1349"/>
    </location>
</feature>
<keyword evidence="2" id="KW-0596">Phosphopantetheine</keyword>
<dbReference type="PANTHER" id="PTHR43201">
    <property type="entry name" value="ACYL-COA SYNTHETASE"/>
    <property type="match status" value="1"/>
</dbReference>
<dbReference type="GeneID" id="19888698"/>
<evidence type="ECO:0000256" key="2">
    <source>
        <dbReference type="ARBA" id="ARBA00022450"/>
    </source>
</evidence>
<evidence type="ECO:0000313" key="8">
    <source>
        <dbReference type="Proteomes" id="UP000002762"/>
    </source>
</evidence>
<dbReference type="InParanoid" id="J4W4Q6"/>
<evidence type="ECO:0000313" key="7">
    <source>
        <dbReference type="EMBL" id="EJP65355.1"/>
    </source>
</evidence>
<evidence type="ECO:0000256" key="1">
    <source>
        <dbReference type="ARBA" id="ARBA00006432"/>
    </source>
</evidence>
<keyword evidence="4" id="KW-0436">Ligase</keyword>
<dbReference type="Gene3D" id="3.30.559.10">
    <property type="entry name" value="Chloramphenicol acetyltransferase-like domain"/>
    <property type="match status" value="1"/>
</dbReference>
<dbReference type="STRING" id="655819.J4W4Q6"/>
<feature type="domain" description="AMP-dependent synthetase/ligase" evidence="6">
    <location>
        <begin position="42"/>
        <end position="430"/>
    </location>
</feature>
<dbReference type="RefSeq" id="XP_008599005.1">
    <property type="nucleotide sequence ID" value="XM_008600783.1"/>
</dbReference>
<proteinExistence type="inferred from homology"/>
<protein>
    <submittedName>
        <fullName evidence="7">AMP-binding enzyme</fullName>
    </submittedName>
</protein>
<sequence>MSHQQFRAPTPESSTVQADLAEFHGDLPTGFGQLLWHMFLATATKYPSRDAIVAIAEDTEAPSSVSGVSSQRWSYQQLLSKVDAMSHHLGHLDCGGAGNTLAVVTRNIAEWGLFFWVAAKLGMVFAPLDPMAAKNELGSLLSTSAPQVVFVEDEQVAQLVEDWTVLDNSSVKAKIILSDTTTTKIGWLSLAQLEKDAHKICQMGCQFDGLRAGGTGSSALIIFTSGTTGTPKACVHTHDNLISQTHDYDPNPDPEFVDRWLIHTPVHHIFAINNALRAWRMGGAVILPSPTFSVRASLRCVVQEQCTIMSATPTLIRAMLAESSCPDVSQFKLSIITLASTMISAEDIQLCKQSLGSRHAIQAYGMSETGPLVSWRRDDPLLVEGFHAGVGKVVPGASIRICRPGSRDILSLGDVGELHVSGSSVIHGYLNPETNSSFYEEGGRHWLVTGDQARVDEDGVVYILGRYKDLIIRGGENIDPATIERAILSLSNVQVQVVGQSDQIAGEVPVAVVKRPDDISNSAIFEKARSLGSKYTLGAIYDLSQLGLDEMPVTSLQKPRRQLLKSALAKFIKAGEEQGLPQLQLQDTTREQDILAEKLATVWEDLCGLRPQLRQSVHTFADSILLLQYCDRVFRLVQVPLYIQDLFESKDIYAQAGLLLQRRSGTIPASDWGLGVPDGGHDAPEIKVSVNVYCHEEPCFIPTSVLPVGAMPESVIPLRASQYRLVEGQRPQSYHIRLIYRIPQLSGARILEALQILVSKTVLLRSILTKSKATGEWQHLLCGESLVNDVIHESETATEKEGKILLTQESSSSLQLPYAFCANVIKCFDTKNHFLVLFFNHAIVDAMSLWSILRNLDALLHDQTTTLPKPVPYSIWADLWQQNRRNHLSCRAVAYLAARLRGISRFPSALWPPQRAPGWMIADDSDSSSSSQLAARNAARESVWNGTWASLADGLRFPRRGRIVRLPQLPALHAAHGITADVLARCALILLNVRQTRAPYAVFSSWEAARSWPFVPGWMQAHLPPAMAVDGPTTQWRLNMYSVAGDETALGFLKRIQAEEAALAEHSHAPWDDVKAALSEEAAVAEDASFRQGFVWDVTLGMSAQDRRHSIYKILEPISRHDWPDCGLFWNAFMFDKENMYFVASWDTAQLNGDELDEYCDRLAEMLRALAHSSNWHSPLKNVSSKPPEINSKFWSHTSIVFSNFHASMPSGNKSSKSDKTASTSSRKPLPSSRRSTANRVSSASSAQRQYSSPARPLRAIAPKPSPPSAQPPTDDSVVDKPSQQEFTLIWPAEEGRACRPHQNQPCRSSPPPHAIAPEPDPPASERRLSADQSSENEIARDESTIVRPSERLAEWQGPHPGSSQPRFAHQATVKQVCMGALDDSTAWSNQSPATIAPSLLMLGPEQKSGEFRIAAEEATPSPSPFVFSLPPPLLFPSQIAVPVPFPSPAPTAPLSSTISPLARTVSHLRVQSATPAHPFWSPSAVELVPCDEEGTIREAYKRERIVEVEALRAGGAVSPPYWTVRHIQEVCADVHRMPRAARAGFGDLHKQLRELYALHTHLAGLHPPPWARPDDTVTVVRGGVTTVLLRVLRDFILGMSEHLLAQWRPFDRARPEWNVNSEMSFLEDFSCLLRFHNKFYGQQVILMHAPLAPGWADQGGLRFYRSIPFRGYQERRDTGLTNAERERDSFADCFWDT</sequence>
<dbReference type="Pfam" id="PF00501">
    <property type="entry name" value="AMP-binding"/>
    <property type="match status" value="1"/>
</dbReference>
<evidence type="ECO:0000259" key="6">
    <source>
        <dbReference type="Pfam" id="PF00501"/>
    </source>
</evidence>
<dbReference type="OrthoDB" id="10253869at2759"/>
<dbReference type="Proteomes" id="UP000002762">
    <property type="component" value="Unassembled WGS sequence"/>
</dbReference>